<evidence type="ECO:0000313" key="2">
    <source>
        <dbReference type="EMBL" id="MBB5721786.1"/>
    </source>
</evidence>
<comment type="caution">
    <text evidence="2">The sequence shown here is derived from an EMBL/GenBank/DDBJ whole genome shotgun (WGS) entry which is preliminary data.</text>
</comment>
<name>A0A7W9BK29_9RHOB</name>
<keyword evidence="1" id="KW-0732">Signal</keyword>
<protein>
    <submittedName>
        <fullName evidence="2">Uncharacterized protein</fullName>
    </submittedName>
</protein>
<keyword evidence="3" id="KW-1185">Reference proteome</keyword>
<organism evidence="2 3">
    <name type="scientific">Yoonia ponticola</name>
    <dbReference type="NCBI Taxonomy" id="1524255"/>
    <lineage>
        <taxon>Bacteria</taxon>
        <taxon>Pseudomonadati</taxon>
        <taxon>Pseudomonadota</taxon>
        <taxon>Alphaproteobacteria</taxon>
        <taxon>Rhodobacterales</taxon>
        <taxon>Paracoccaceae</taxon>
        <taxon>Yoonia</taxon>
    </lineage>
</organism>
<dbReference type="Proteomes" id="UP000535415">
    <property type="component" value="Unassembled WGS sequence"/>
</dbReference>
<accession>A0A7W9BK29</accession>
<sequence>MFNTITCAVGAALAMAVGVNGAAAACLNEEDMRRGIIVTFENQSSVAMRRTQTGLVEVTESYAAEDLTIKFTGQHGLYFTEEVTLRAAQPEDASRLEIVFDEASSALPAPAVGTFWSGNTTNIFPDGVKRSELYDVFFLDAPVTRISGCDYETIHAVVEYRWPNDDYGASLLYAYLPALDTAYILSSSSSIAETGMNIPVAIEPATF</sequence>
<reference evidence="2 3" key="1">
    <citation type="submission" date="2020-08" db="EMBL/GenBank/DDBJ databases">
        <title>Genomic Encyclopedia of Type Strains, Phase IV (KMG-IV): sequencing the most valuable type-strain genomes for metagenomic binning, comparative biology and taxonomic classification.</title>
        <authorList>
            <person name="Goeker M."/>
        </authorList>
    </citation>
    <scope>NUCLEOTIDE SEQUENCE [LARGE SCALE GENOMIC DNA]</scope>
    <source>
        <strain evidence="2 3">DSM 101064</strain>
    </source>
</reference>
<dbReference type="RefSeq" id="WP_183527449.1">
    <property type="nucleotide sequence ID" value="NZ_JACIJM010000003.1"/>
</dbReference>
<dbReference type="AlphaFoldDB" id="A0A7W9BK29"/>
<proteinExistence type="predicted"/>
<gene>
    <name evidence="2" type="ORF">FHS72_001398</name>
</gene>
<feature type="signal peptide" evidence="1">
    <location>
        <begin position="1"/>
        <end position="24"/>
    </location>
</feature>
<dbReference type="EMBL" id="JACIJM010000003">
    <property type="protein sequence ID" value="MBB5721786.1"/>
    <property type="molecule type" value="Genomic_DNA"/>
</dbReference>
<feature type="chain" id="PRO_5030926159" evidence="1">
    <location>
        <begin position="25"/>
        <end position="207"/>
    </location>
</feature>
<evidence type="ECO:0000313" key="3">
    <source>
        <dbReference type="Proteomes" id="UP000535415"/>
    </source>
</evidence>
<evidence type="ECO:0000256" key="1">
    <source>
        <dbReference type="SAM" id="SignalP"/>
    </source>
</evidence>